<feature type="transmembrane region" description="Helical" evidence="7">
    <location>
        <begin position="80"/>
        <end position="99"/>
    </location>
</feature>
<dbReference type="PATRIC" id="fig|1619039.3.peg.560"/>
<gene>
    <name evidence="8" type="ORF">UV20_C0004G0007</name>
</gene>
<protein>
    <submittedName>
        <fullName evidence="8">UDP-N-acetylmuramyl pentapeptide phosphotransferase/UDP-N-acetylglucosamine-1-phosphate transferase</fullName>
    </submittedName>
</protein>
<feature type="transmembrane region" description="Helical" evidence="7">
    <location>
        <begin position="326"/>
        <end position="343"/>
    </location>
</feature>
<feature type="transmembrane region" description="Helical" evidence="7">
    <location>
        <begin position="111"/>
        <end position="128"/>
    </location>
</feature>
<feature type="transmembrane region" description="Helical" evidence="7">
    <location>
        <begin position="203"/>
        <end position="223"/>
    </location>
</feature>
<dbReference type="AlphaFoldDB" id="A0A0G1CDY1"/>
<evidence type="ECO:0000256" key="1">
    <source>
        <dbReference type="ARBA" id="ARBA00004651"/>
    </source>
</evidence>
<evidence type="ECO:0000256" key="4">
    <source>
        <dbReference type="ARBA" id="ARBA00022692"/>
    </source>
</evidence>
<dbReference type="PANTHER" id="PTHR22926:SF3">
    <property type="entry name" value="UNDECAPRENYL-PHOSPHATE ALPHA-N-ACETYLGLUCOSAMINYL 1-PHOSPHATE TRANSFERASE"/>
    <property type="match status" value="1"/>
</dbReference>
<feature type="transmembrane region" description="Helical" evidence="7">
    <location>
        <begin position="243"/>
        <end position="271"/>
    </location>
</feature>
<comment type="subcellular location">
    <subcellularLocation>
        <location evidence="1">Cell membrane</location>
        <topology evidence="1">Multi-pass membrane protein</topology>
    </subcellularLocation>
</comment>
<dbReference type="Pfam" id="PF00953">
    <property type="entry name" value="Glycos_transf_4"/>
    <property type="match status" value="1"/>
</dbReference>
<dbReference type="InterPro" id="IPR000715">
    <property type="entry name" value="Glycosyl_transferase_4"/>
</dbReference>
<keyword evidence="3 8" id="KW-0808">Transferase</keyword>
<dbReference type="CDD" id="cd06853">
    <property type="entry name" value="GT_WecA_like"/>
    <property type="match status" value="1"/>
</dbReference>
<reference evidence="8 9" key="1">
    <citation type="journal article" date="2015" name="Nature">
        <title>rRNA introns, odd ribosomes, and small enigmatic genomes across a large radiation of phyla.</title>
        <authorList>
            <person name="Brown C.T."/>
            <person name="Hug L.A."/>
            <person name="Thomas B.C."/>
            <person name="Sharon I."/>
            <person name="Castelle C.J."/>
            <person name="Singh A."/>
            <person name="Wilkins M.J."/>
            <person name="Williams K.H."/>
            <person name="Banfield J.F."/>
        </authorList>
    </citation>
    <scope>NUCLEOTIDE SEQUENCE [LARGE SCALE GENOMIC DNA]</scope>
</reference>
<name>A0A0G1CDY1_9BACT</name>
<evidence type="ECO:0000313" key="8">
    <source>
        <dbReference type="EMBL" id="KKS56911.1"/>
    </source>
</evidence>
<organism evidence="8 9">
    <name type="scientific">Candidatus Magasanikbacteria bacterium GW2011_GWA2_42_32</name>
    <dbReference type="NCBI Taxonomy" id="1619039"/>
    <lineage>
        <taxon>Bacteria</taxon>
        <taxon>Candidatus Magasanikiibacteriota</taxon>
    </lineage>
</organism>
<dbReference type="EMBL" id="LCDO01000004">
    <property type="protein sequence ID" value="KKS56911.1"/>
    <property type="molecule type" value="Genomic_DNA"/>
</dbReference>
<dbReference type="GO" id="GO:0009103">
    <property type="term" value="P:lipopolysaccharide biosynthetic process"/>
    <property type="evidence" value="ECO:0007669"/>
    <property type="project" value="TreeGrafter"/>
</dbReference>
<feature type="transmembrane region" description="Helical" evidence="7">
    <location>
        <begin position="174"/>
        <end position="194"/>
    </location>
</feature>
<dbReference type="PANTHER" id="PTHR22926">
    <property type="entry name" value="PHOSPHO-N-ACETYLMURAMOYL-PENTAPEPTIDE-TRANSFERASE"/>
    <property type="match status" value="1"/>
</dbReference>
<keyword evidence="6 7" id="KW-0472">Membrane</keyword>
<dbReference type="Proteomes" id="UP000034837">
    <property type="component" value="Unassembled WGS sequence"/>
</dbReference>
<dbReference type="GO" id="GO:0071555">
    <property type="term" value="P:cell wall organization"/>
    <property type="evidence" value="ECO:0007669"/>
    <property type="project" value="TreeGrafter"/>
</dbReference>
<feature type="transmembrane region" description="Helical" evidence="7">
    <location>
        <begin position="43"/>
        <end position="68"/>
    </location>
</feature>
<sequence length="355" mass="39058">MSLLFWLIILAFFLSSVLTFLIKKAAIFLRILDYPETAAGKKVHTQAVPLLGGGAIFLSFFLVFLLLFWLKPDFITHLSYGQILAVFWASFILMIGGFFDDKYNLAPKYQIIFPLLAILLVVLVGTNLKEITNPLGGKFNIRAWQIGGRFLLVDGIVFVWLLAMSYTTKILDGLDGLVAGLTIIGSLMIGFLSLTQKFYQADIAWLAFLFAAVNLGFLIFNFHPAKIFLGEGGSLFTGFMLGILAIMAGGKIATTLLVMGLALIDIVFVVLKRMSIGSSPFLGDGAHLHHRLLSIGLTHRQAVFLFYFLAIIFGILTLVLQSRGKLLALLILFILAIVIGLGVDKIGKKYAKSKN</sequence>
<accession>A0A0G1CDY1</accession>
<keyword evidence="4 7" id="KW-0812">Transmembrane</keyword>
<evidence type="ECO:0000256" key="6">
    <source>
        <dbReference type="ARBA" id="ARBA00023136"/>
    </source>
</evidence>
<dbReference type="GO" id="GO:0005886">
    <property type="term" value="C:plasma membrane"/>
    <property type="evidence" value="ECO:0007669"/>
    <property type="project" value="UniProtKB-SubCell"/>
</dbReference>
<feature type="transmembrane region" description="Helical" evidence="7">
    <location>
        <begin position="149"/>
        <end position="168"/>
    </location>
</feature>
<dbReference type="GO" id="GO:0016780">
    <property type="term" value="F:phosphotransferase activity, for other substituted phosphate groups"/>
    <property type="evidence" value="ECO:0007669"/>
    <property type="project" value="InterPro"/>
</dbReference>
<feature type="transmembrane region" description="Helical" evidence="7">
    <location>
        <begin position="302"/>
        <end position="320"/>
    </location>
</feature>
<keyword evidence="5 7" id="KW-1133">Transmembrane helix</keyword>
<proteinExistence type="predicted"/>
<evidence type="ECO:0000256" key="7">
    <source>
        <dbReference type="SAM" id="Phobius"/>
    </source>
</evidence>
<evidence type="ECO:0000256" key="3">
    <source>
        <dbReference type="ARBA" id="ARBA00022679"/>
    </source>
</evidence>
<evidence type="ECO:0000256" key="5">
    <source>
        <dbReference type="ARBA" id="ARBA00022989"/>
    </source>
</evidence>
<comment type="caution">
    <text evidence="8">The sequence shown here is derived from an EMBL/GenBank/DDBJ whole genome shotgun (WGS) entry which is preliminary data.</text>
</comment>
<dbReference type="GO" id="GO:0044038">
    <property type="term" value="P:cell wall macromolecule biosynthetic process"/>
    <property type="evidence" value="ECO:0007669"/>
    <property type="project" value="TreeGrafter"/>
</dbReference>
<keyword evidence="2" id="KW-1003">Cell membrane</keyword>
<evidence type="ECO:0000256" key="2">
    <source>
        <dbReference type="ARBA" id="ARBA00022475"/>
    </source>
</evidence>
<evidence type="ECO:0000313" key="9">
    <source>
        <dbReference type="Proteomes" id="UP000034837"/>
    </source>
</evidence>